<dbReference type="GeneID" id="37256158"/>
<reference evidence="4" key="1">
    <citation type="submission" date="2014-10" db="EMBL/GenBank/DDBJ databases">
        <authorList>
            <person name="King R."/>
        </authorList>
    </citation>
    <scope>NUCLEOTIDE SEQUENCE [LARGE SCALE GENOMIC DNA]</scope>
    <source>
        <strain evidence="4">A3/5</strain>
    </source>
</reference>
<feature type="region of interest" description="Disordered" evidence="1">
    <location>
        <begin position="292"/>
        <end position="317"/>
    </location>
</feature>
<feature type="compositionally biased region" description="Basic and acidic residues" evidence="1">
    <location>
        <begin position="1"/>
        <end position="10"/>
    </location>
</feature>
<evidence type="ECO:0000313" key="3">
    <source>
        <dbReference type="EMBL" id="CEI60083.1"/>
    </source>
</evidence>
<dbReference type="InterPro" id="IPR018306">
    <property type="entry name" value="Phage_T5_Orf172_DNA-bd"/>
</dbReference>
<evidence type="ECO:0000256" key="1">
    <source>
        <dbReference type="SAM" id="MobiDB-lite"/>
    </source>
</evidence>
<sequence length="523" mass="58483">MSPKNNDHGETTTNLDDPAKPVGSNLKSGPYLSPLNSPSKNKRVSVDKDRTVEAFNSHLLSPPSSPPQQSSELAADEKQAKEDAIDTITLKALLGLTNGLCGAFAKTKGRPCERRSPAPNKAAAASQLESMVTLTNSSVDLEDKLNTLASLVHCKSHDAGLPKKDRIEAWKKAFPIGEVTVTNPIILVEQQIRQLLALKPPTTCFRVVEDTNTKCNQGIGGLRVNHCTLTINDIITSRAYLSDSHLEGLLEVLERSMYCPAHTKEKNLHMLASWKSSIAGFLVTLPKKEISEDYGDPSEDSSTDSEPKNPLSNNSGSLIKSERLSIPNFDQDLSTYWPVIYNTSPFEIVERSKNLADHRSSYRVIKQRIDKPLVHPRHGYIYMYEVEGNPGFVKIGCTTQSVDKRLKDWEFDCNRAPKVLYPIPSSTAELVPHVRHVEALCHAELNHRRIRIHCPGCLIQHLEWFEVSSMEAIKVIQKWSTWMKTEPYKPPALRSGQKWICKIEEIARLERMDNFMDEVSAAS</sequence>
<dbReference type="Pfam" id="PF10544">
    <property type="entry name" value="T5orf172"/>
    <property type="match status" value="1"/>
</dbReference>
<protein>
    <recommendedName>
        <fullName evidence="2">Bacteriophage T5 Orf172 DNA-binding domain-containing protein</fullName>
    </recommendedName>
</protein>
<name>A0A2L2SYV0_9HYPO</name>
<evidence type="ECO:0000259" key="2">
    <source>
        <dbReference type="SMART" id="SM00974"/>
    </source>
</evidence>
<dbReference type="SMART" id="SM00974">
    <property type="entry name" value="T5orf172"/>
    <property type="match status" value="1"/>
</dbReference>
<dbReference type="STRING" id="56646.A0A2L2SYV0"/>
<keyword evidence="4" id="KW-1185">Reference proteome</keyword>
<proteinExistence type="predicted"/>
<dbReference type="Proteomes" id="UP000245910">
    <property type="component" value="Chromosome II"/>
</dbReference>
<accession>A0A2L2SYV0</accession>
<dbReference type="PANTHER" id="PTHR28094:SF1">
    <property type="entry name" value="MEIOTICALLY UP-REGULATED GENE 113 PROTEIN"/>
    <property type="match status" value="1"/>
</dbReference>
<dbReference type="OrthoDB" id="3511049at2759"/>
<feature type="domain" description="Bacteriophage T5 Orf172 DNA-binding" evidence="2">
    <location>
        <begin position="387"/>
        <end position="479"/>
    </location>
</feature>
<dbReference type="RefSeq" id="XP_025583803.1">
    <property type="nucleotide sequence ID" value="XM_025732837.2"/>
</dbReference>
<evidence type="ECO:0000313" key="4">
    <source>
        <dbReference type="Proteomes" id="UP000245910"/>
    </source>
</evidence>
<dbReference type="AlphaFoldDB" id="A0A2L2SYV0"/>
<organism evidence="3 4">
    <name type="scientific">Fusarium venenatum</name>
    <dbReference type="NCBI Taxonomy" id="56646"/>
    <lineage>
        <taxon>Eukaryota</taxon>
        <taxon>Fungi</taxon>
        <taxon>Dikarya</taxon>
        <taxon>Ascomycota</taxon>
        <taxon>Pezizomycotina</taxon>
        <taxon>Sordariomycetes</taxon>
        <taxon>Hypocreomycetidae</taxon>
        <taxon>Hypocreales</taxon>
        <taxon>Nectriaceae</taxon>
        <taxon>Fusarium</taxon>
    </lineage>
</organism>
<feature type="compositionally biased region" description="Acidic residues" evidence="1">
    <location>
        <begin position="292"/>
        <end position="303"/>
    </location>
</feature>
<dbReference type="KEGG" id="fvn:FVRRES_04519"/>
<dbReference type="EMBL" id="LN649230">
    <property type="protein sequence ID" value="CEI60083.1"/>
    <property type="molecule type" value="Genomic_DNA"/>
</dbReference>
<feature type="region of interest" description="Disordered" evidence="1">
    <location>
        <begin position="1"/>
        <end position="80"/>
    </location>
</feature>
<dbReference type="InterPro" id="IPR053006">
    <property type="entry name" value="Meiosis_regulatory"/>
</dbReference>
<dbReference type="PANTHER" id="PTHR28094">
    <property type="entry name" value="MEIOTICALLY UP-REGULATED GENE 113 PROTEIN"/>
    <property type="match status" value="1"/>
</dbReference>